<feature type="signal peptide" evidence="1">
    <location>
        <begin position="1"/>
        <end position="20"/>
    </location>
</feature>
<accession>A0A0U2ZAG7</accession>
<dbReference type="Proteomes" id="UP000068447">
    <property type="component" value="Chromosome"/>
</dbReference>
<evidence type="ECO:0000256" key="1">
    <source>
        <dbReference type="SAM" id="SignalP"/>
    </source>
</evidence>
<dbReference type="Pfam" id="PF07589">
    <property type="entry name" value="PEP-CTERM"/>
    <property type="match status" value="1"/>
</dbReference>
<name>A0A0U2ZAG7_9ALTE</name>
<evidence type="ECO:0000313" key="3">
    <source>
        <dbReference type="EMBL" id="ALS99460.1"/>
    </source>
</evidence>
<dbReference type="STRING" id="1526571.AT746_15135"/>
<dbReference type="AlphaFoldDB" id="A0A0U2ZAG7"/>
<dbReference type="EMBL" id="CP013650">
    <property type="protein sequence ID" value="ALS99460.1"/>
    <property type="molecule type" value="Genomic_DNA"/>
</dbReference>
<proteinExistence type="predicted"/>
<gene>
    <name evidence="3" type="ORF">AT746_15135</name>
</gene>
<dbReference type="RefSeq" id="WP_062481845.1">
    <property type="nucleotide sequence ID" value="NZ_CP013650.1"/>
</dbReference>
<organism evidence="3 4">
    <name type="scientific">Lacimicrobium alkaliphilum</name>
    <dbReference type="NCBI Taxonomy" id="1526571"/>
    <lineage>
        <taxon>Bacteria</taxon>
        <taxon>Pseudomonadati</taxon>
        <taxon>Pseudomonadota</taxon>
        <taxon>Gammaproteobacteria</taxon>
        <taxon>Alteromonadales</taxon>
        <taxon>Alteromonadaceae</taxon>
        <taxon>Lacimicrobium</taxon>
    </lineage>
</organism>
<feature type="chain" id="PRO_5006835288" description="Ice-binding protein C-terminal domain-containing protein" evidence="1">
    <location>
        <begin position="21"/>
        <end position="246"/>
    </location>
</feature>
<dbReference type="OrthoDB" id="7063030at2"/>
<keyword evidence="1" id="KW-0732">Signal</keyword>
<dbReference type="InterPro" id="IPR013424">
    <property type="entry name" value="Ice-binding_C"/>
</dbReference>
<keyword evidence="4" id="KW-1185">Reference proteome</keyword>
<protein>
    <recommendedName>
        <fullName evidence="2">Ice-binding protein C-terminal domain-containing protein</fullName>
    </recommendedName>
</protein>
<evidence type="ECO:0000313" key="4">
    <source>
        <dbReference type="Proteomes" id="UP000068447"/>
    </source>
</evidence>
<feature type="domain" description="Ice-binding protein C-terminal" evidence="2">
    <location>
        <begin position="222"/>
        <end position="246"/>
    </location>
</feature>
<dbReference type="NCBIfam" id="TIGR02595">
    <property type="entry name" value="PEP_CTERM"/>
    <property type="match status" value="1"/>
</dbReference>
<evidence type="ECO:0000259" key="2">
    <source>
        <dbReference type="Pfam" id="PF07589"/>
    </source>
</evidence>
<dbReference type="KEGG" id="lal:AT746_15135"/>
<sequence length="246" mass="26803">MKITRYLLLTLLAGSMATQANTIVYDDTLQWGNPGGENSGGGSSAITDSRARAGNGSLELFGDRTRFVGLGNFYDPGSNLMLLSDVLDFGFDWMIADDSLSNLHPDATPALRLHIWDGDQRSELIWEGAYNNGYGNTDKETWYTTGSDDAFWRWESGIGVTLSSGAQVNQSISDWMDASWYSATAYIAGISVGVGSSIGSDYHAFADNVRLNDTVFNFEVQQVPEPAPLLLLCAGLATLMLRKSRR</sequence>
<reference evidence="3 4" key="1">
    <citation type="submission" date="2015-12" db="EMBL/GenBank/DDBJ databases">
        <title>Complete genome of Lacimicrobium alkaliphilum KCTC 32984.</title>
        <authorList>
            <person name="Kim S.-G."/>
            <person name="Lee Y.-J."/>
        </authorList>
    </citation>
    <scope>NUCLEOTIDE SEQUENCE [LARGE SCALE GENOMIC DNA]</scope>
    <source>
        <strain evidence="3 4">YelD216</strain>
    </source>
</reference>